<reference evidence="2 3" key="1">
    <citation type="journal article" date="2017" name="Int. J. Syst. Evol. Microbiol.">
        <title>Bacillus mangrovi sp. nov., isolated from a sediment sample from a mangrove forest.</title>
        <authorList>
            <person name="Gupta V."/>
            <person name="Singh P.K."/>
            <person name="Korpole S."/>
            <person name="Tanuku N.R.S."/>
            <person name="Pinnaka A.K."/>
        </authorList>
    </citation>
    <scope>NUCLEOTIDE SEQUENCE [LARGE SCALE GENOMIC DNA]</scope>
    <source>
        <strain evidence="2 3">KCTC 33872</strain>
    </source>
</reference>
<proteinExistence type="predicted"/>
<comment type="caution">
    <text evidence="2">The sequence shown here is derived from an EMBL/GenBank/DDBJ whole genome shotgun (WGS) entry which is preliminary data.</text>
</comment>
<dbReference type="Proteomes" id="UP000434639">
    <property type="component" value="Unassembled WGS sequence"/>
</dbReference>
<gene>
    <name evidence="2" type="ORF">GKZ89_20450</name>
</gene>
<evidence type="ECO:0000313" key="2">
    <source>
        <dbReference type="EMBL" id="MTH55766.1"/>
    </source>
</evidence>
<organism evidence="2 3">
    <name type="scientific">Metabacillus mangrovi</name>
    <dbReference type="NCBI Taxonomy" id="1491830"/>
    <lineage>
        <taxon>Bacteria</taxon>
        <taxon>Bacillati</taxon>
        <taxon>Bacillota</taxon>
        <taxon>Bacilli</taxon>
        <taxon>Bacillales</taxon>
        <taxon>Bacillaceae</taxon>
        <taxon>Metabacillus</taxon>
    </lineage>
</organism>
<keyword evidence="3" id="KW-1185">Reference proteome</keyword>
<evidence type="ECO:0000259" key="1">
    <source>
        <dbReference type="Pfam" id="PF21818"/>
    </source>
</evidence>
<protein>
    <recommendedName>
        <fullName evidence="1">DUF6884 domain-containing protein</fullName>
    </recommendedName>
</protein>
<feature type="domain" description="DUF6884" evidence="1">
    <location>
        <begin position="5"/>
        <end position="133"/>
    </location>
</feature>
<dbReference type="InterPro" id="IPR049251">
    <property type="entry name" value="DUF6884"/>
</dbReference>
<dbReference type="RefSeq" id="WP_162357155.1">
    <property type="nucleotide sequence ID" value="NZ_WMIB01000040.1"/>
</dbReference>
<dbReference type="EMBL" id="WMIB01000040">
    <property type="protein sequence ID" value="MTH55766.1"/>
    <property type="molecule type" value="Genomic_DNA"/>
</dbReference>
<dbReference type="Pfam" id="PF21818">
    <property type="entry name" value="DUF6884"/>
    <property type="match status" value="1"/>
</dbReference>
<accession>A0A7X2S9Y0</accession>
<dbReference type="AlphaFoldDB" id="A0A7X2S9Y0"/>
<name>A0A7X2S9Y0_9BACI</name>
<sequence>MKVICVIPCGKRKIWDNEPGLGAVPAASAYTGVFHRLCQQYARTFYEEWFILSAKHGFLKPDDLVPGNYDLTFNQGSPEEITADALKQQTREKGIGDAEKVIMVGGKKFAPVLQRAFGFQALFPLTGSKGIGDMQRKLKAAIEHDCKLEEKIHEENKN</sequence>
<evidence type="ECO:0000313" key="3">
    <source>
        <dbReference type="Proteomes" id="UP000434639"/>
    </source>
</evidence>